<gene>
    <name evidence="2" type="ORF">ACFQS1_34760</name>
</gene>
<protein>
    <submittedName>
        <fullName evidence="2">Uncharacterized protein</fullName>
    </submittedName>
</protein>
<name>A0ABW2I2M5_9ACTN</name>
<evidence type="ECO:0000256" key="1">
    <source>
        <dbReference type="SAM" id="MobiDB-lite"/>
    </source>
</evidence>
<feature type="compositionally biased region" description="Basic and acidic residues" evidence="1">
    <location>
        <begin position="9"/>
        <end position="37"/>
    </location>
</feature>
<comment type="caution">
    <text evidence="2">The sequence shown here is derived from an EMBL/GenBank/DDBJ whole genome shotgun (WGS) entry which is preliminary data.</text>
</comment>
<sequence>MLTPGGGHQYERHPDRDGENERRHHHLEDRVQRHECPAEVAEQTQSHDQADGGDQQIDDRRAIRTASRRSLPAESVEREDSMVNLRFRPHSTVGA</sequence>
<reference evidence="3" key="1">
    <citation type="journal article" date="2019" name="Int. J. Syst. Evol. Microbiol.">
        <title>The Global Catalogue of Microorganisms (GCM) 10K type strain sequencing project: providing services to taxonomists for standard genome sequencing and annotation.</title>
        <authorList>
            <consortium name="The Broad Institute Genomics Platform"/>
            <consortium name="The Broad Institute Genome Sequencing Center for Infectious Disease"/>
            <person name="Wu L."/>
            <person name="Ma J."/>
        </authorList>
    </citation>
    <scope>NUCLEOTIDE SEQUENCE [LARGE SCALE GENOMIC DNA]</scope>
    <source>
        <strain evidence="3">XZYJT-10</strain>
    </source>
</reference>
<keyword evidence="3" id="KW-1185">Reference proteome</keyword>
<accession>A0ABW2I2M5</accession>
<dbReference type="Proteomes" id="UP001596548">
    <property type="component" value="Unassembled WGS sequence"/>
</dbReference>
<proteinExistence type="predicted"/>
<evidence type="ECO:0000313" key="3">
    <source>
        <dbReference type="Proteomes" id="UP001596548"/>
    </source>
</evidence>
<dbReference type="RefSeq" id="WP_378976262.1">
    <property type="nucleotide sequence ID" value="NZ_JBHTBJ010000044.1"/>
</dbReference>
<dbReference type="EMBL" id="JBHTBJ010000044">
    <property type="protein sequence ID" value="MFC7279152.1"/>
    <property type="molecule type" value="Genomic_DNA"/>
</dbReference>
<organism evidence="2 3">
    <name type="scientific">Paractinoplanes rhizophilus</name>
    <dbReference type="NCBI Taxonomy" id="1416877"/>
    <lineage>
        <taxon>Bacteria</taxon>
        <taxon>Bacillati</taxon>
        <taxon>Actinomycetota</taxon>
        <taxon>Actinomycetes</taxon>
        <taxon>Micromonosporales</taxon>
        <taxon>Micromonosporaceae</taxon>
        <taxon>Paractinoplanes</taxon>
    </lineage>
</organism>
<feature type="region of interest" description="Disordered" evidence="1">
    <location>
        <begin position="1"/>
        <end position="95"/>
    </location>
</feature>
<evidence type="ECO:0000313" key="2">
    <source>
        <dbReference type="EMBL" id="MFC7279152.1"/>
    </source>
</evidence>